<feature type="transmembrane region" description="Helical" evidence="1">
    <location>
        <begin position="12"/>
        <end position="31"/>
    </location>
</feature>
<keyword evidence="3" id="KW-1185">Reference proteome</keyword>
<evidence type="ECO:0000256" key="1">
    <source>
        <dbReference type="SAM" id="Phobius"/>
    </source>
</evidence>
<dbReference type="RefSeq" id="WP_281273434.1">
    <property type="nucleotide sequence ID" value="NZ_AYKH01000016.1"/>
</dbReference>
<accession>A0A423PNA0</accession>
<evidence type="ECO:0000313" key="2">
    <source>
        <dbReference type="EMBL" id="ROO27058.1"/>
    </source>
</evidence>
<organism evidence="2 3">
    <name type="scientific">Salinisphaera orenii MK-B5</name>
    <dbReference type="NCBI Taxonomy" id="856730"/>
    <lineage>
        <taxon>Bacteria</taxon>
        <taxon>Pseudomonadati</taxon>
        <taxon>Pseudomonadota</taxon>
        <taxon>Gammaproteobacteria</taxon>
        <taxon>Salinisphaerales</taxon>
        <taxon>Salinisphaeraceae</taxon>
        <taxon>Salinisphaera</taxon>
    </lineage>
</organism>
<keyword evidence="1" id="KW-1133">Transmembrane helix</keyword>
<reference evidence="2 3" key="1">
    <citation type="submission" date="2013-10" db="EMBL/GenBank/DDBJ databases">
        <title>Salinisphaera orenii MK-B5 Genome Sequencing.</title>
        <authorList>
            <person name="Lai Q."/>
            <person name="Li C."/>
            <person name="Shao Z."/>
        </authorList>
    </citation>
    <scope>NUCLEOTIDE SEQUENCE [LARGE SCALE GENOMIC DNA]</scope>
    <source>
        <strain evidence="2 3">MK-B5</strain>
    </source>
</reference>
<evidence type="ECO:0000313" key="3">
    <source>
        <dbReference type="Proteomes" id="UP000283993"/>
    </source>
</evidence>
<protein>
    <submittedName>
        <fullName evidence="2">Uncharacterized protein</fullName>
    </submittedName>
</protein>
<proteinExistence type="predicted"/>
<comment type="caution">
    <text evidence="2">The sequence shown here is derived from an EMBL/GenBank/DDBJ whole genome shotgun (WGS) entry which is preliminary data.</text>
</comment>
<gene>
    <name evidence="2" type="ORF">SAOR_09380</name>
</gene>
<dbReference type="AlphaFoldDB" id="A0A423PNA0"/>
<sequence>MLIDSWPLELFWILSAATVAFAGAAYVLLEWRSRARRRRR</sequence>
<dbReference type="EMBL" id="AYKH01000016">
    <property type="protein sequence ID" value="ROO27058.1"/>
    <property type="molecule type" value="Genomic_DNA"/>
</dbReference>
<keyword evidence="1" id="KW-0472">Membrane</keyword>
<dbReference type="Proteomes" id="UP000283993">
    <property type="component" value="Unassembled WGS sequence"/>
</dbReference>
<keyword evidence="1" id="KW-0812">Transmembrane</keyword>
<name>A0A423PNA0_9GAMM</name>